<dbReference type="AlphaFoldDB" id="A0A146GDR3"/>
<dbReference type="InterPro" id="IPR052927">
    <property type="entry name" value="DCC_oxidoreductase"/>
</dbReference>
<sequence length="159" mass="17442">MASTKNSSTGSRPQATFAEAVSRALGPHGGVLLIDAECVLCNRFARTVIRADREGLFVLIPNHSETSARLLAETRIPEPPTGTIVLLKGGRSYTYSDVSLNVWADLGFPWSLTKIGFLIPCALRNFVYKLVADNRYRLFGKTTACGLLSPEERRRVLMG</sequence>
<dbReference type="RefSeq" id="WP_084400541.1">
    <property type="nucleotide sequence ID" value="NZ_BDCO01000002.1"/>
</dbReference>
<comment type="caution">
    <text evidence="1">The sequence shown here is derived from an EMBL/GenBank/DDBJ whole genome shotgun (WGS) entry which is preliminary data.</text>
</comment>
<keyword evidence="2" id="KW-1185">Reference proteome</keyword>
<dbReference type="InParanoid" id="A0A146GDR3"/>
<dbReference type="OrthoDB" id="9785438at2"/>
<evidence type="ECO:0000313" key="2">
    <source>
        <dbReference type="Proteomes" id="UP000076023"/>
    </source>
</evidence>
<dbReference type="STRING" id="690879.TSACC_23078"/>
<gene>
    <name evidence="1" type="ORF">TSACC_23078</name>
</gene>
<dbReference type="Proteomes" id="UP000076023">
    <property type="component" value="Unassembled WGS sequence"/>
</dbReference>
<protein>
    <submittedName>
        <fullName evidence="1">Predicted thiol-disulfide oxidoreductase YuxK, DCC family</fullName>
    </submittedName>
</protein>
<reference evidence="2" key="1">
    <citation type="journal article" date="2017" name="Genome Announc.">
        <title>Draft Genome Sequence of Terrimicrobium sacchariphilum NM-5T, a Facultative Anaerobic Soil Bacterium of the Class Spartobacteria.</title>
        <authorList>
            <person name="Qiu Y.L."/>
            <person name="Tourlousse D.M."/>
            <person name="Matsuura N."/>
            <person name="Ohashi A."/>
            <person name="Sekiguchi Y."/>
        </authorList>
    </citation>
    <scope>NUCLEOTIDE SEQUENCE [LARGE SCALE GENOMIC DNA]</scope>
    <source>
        <strain evidence="2">NM-5</strain>
    </source>
</reference>
<accession>A0A146GDR3</accession>
<proteinExistence type="predicted"/>
<dbReference type="EMBL" id="BDCO01000002">
    <property type="protein sequence ID" value="GAT34646.1"/>
    <property type="molecule type" value="Genomic_DNA"/>
</dbReference>
<evidence type="ECO:0000313" key="1">
    <source>
        <dbReference type="EMBL" id="GAT34646.1"/>
    </source>
</evidence>
<dbReference type="PANTHER" id="PTHR33639">
    <property type="entry name" value="THIOL-DISULFIDE OXIDOREDUCTASE DCC"/>
    <property type="match status" value="1"/>
</dbReference>
<name>A0A146GDR3_TERSA</name>
<dbReference type="InterPro" id="IPR007263">
    <property type="entry name" value="DCC1-like"/>
</dbReference>
<dbReference type="GO" id="GO:0015035">
    <property type="term" value="F:protein-disulfide reductase activity"/>
    <property type="evidence" value="ECO:0007669"/>
    <property type="project" value="InterPro"/>
</dbReference>
<dbReference type="Pfam" id="PF04134">
    <property type="entry name" value="DCC1-like"/>
    <property type="match status" value="1"/>
</dbReference>
<dbReference type="PANTHER" id="PTHR33639:SF2">
    <property type="entry name" value="DUF393 DOMAIN-CONTAINING PROTEIN"/>
    <property type="match status" value="1"/>
</dbReference>
<organism evidence="1 2">
    <name type="scientific">Terrimicrobium sacchariphilum</name>
    <dbReference type="NCBI Taxonomy" id="690879"/>
    <lineage>
        <taxon>Bacteria</taxon>
        <taxon>Pseudomonadati</taxon>
        <taxon>Verrucomicrobiota</taxon>
        <taxon>Terrimicrobiia</taxon>
        <taxon>Terrimicrobiales</taxon>
        <taxon>Terrimicrobiaceae</taxon>
        <taxon>Terrimicrobium</taxon>
    </lineage>
</organism>